<evidence type="ECO:0000256" key="4">
    <source>
        <dbReference type="PROSITE-ProRule" id="PRU00433"/>
    </source>
</evidence>
<evidence type="ECO:0000256" key="1">
    <source>
        <dbReference type="ARBA" id="ARBA00022617"/>
    </source>
</evidence>
<evidence type="ECO:0000256" key="5">
    <source>
        <dbReference type="SAM" id="SignalP"/>
    </source>
</evidence>
<dbReference type="EMBL" id="JBHRYH010000041">
    <property type="protein sequence ID" value="MFC3627094.1"/>
    <property type="molecule type" value="Genomic_DNA"/>
</dbReference>
<reference evidence="8" key="1">
    <citation type="journal article" date="2019" name="Int. J. Syst. Evol. Microbiol.">
        <title>The Global Catalogue of Microorganisms (GCM) 10K type strain sequencing project: providing services to taxonomists for standard genome sequencing and annotation.</title>
        <authorList>
            <consortium name="The Broad Institute Genomics Platform"/>
            <consortium name="The Broad Institute Genome Sequencing Center for Infectious Disease"/>
            <person name="Wu L."/>
            <person name="Ma J."/>
        </authorList>
    </citation>
    <scope>NUCLEOTIDE SEQUENCE [LARGE SCALE GENOMIC DNA]</scope>
    <source>
        <strain evidence="8">KCTC 42195</strain>
    </source>
</reference>
<dbReference type="Proteomes" id="UP001595636">
    <property type="component" value="Unassembled WGS sequence"/>
</dbReference>
<evidence type="ECO:0000256" key="3">
    <source>
        <dbReference type="ARBA" id="ARBA00023004"/>
    </source>
</evidence>
<feature type="chain" id="PRO_5045848793" evidence="5">
    <location>
        <begin position="25"/>
        <end position="101"/>
    </location>
</feature>
<feature type="domain" description="Cytochrome c" evidence="6">
    <location>
        <begin position="28"/>
        <end position="98"/>
    </location>
</feature>
<keyword evidence="1 4" id="KW-0349">Heme</keyword>
<evidence type="ECO:0000313" key="8">
    <source>
        <dbReference type="Proteomes" id="UP001595636"/>
    </source>
</evidence>
<sequence>MGAGRLPAVTLAMLLALPFASAQAQGEAEISKGQQFYEKVCAKCHEAGIGPVLIGRGLPEAVFKLIPRSGLRAMPAFRVSDIDDATLQSLATYLANAKPKQ</sequence>
<accession>A0ABV7TWC0</accession>
<dbReference type="Gene3D" id="1.10.760.10">
    <property type="entry name" value="Cytochrome c-like domain"/>
    <property type="match status" value="1"/>
</dbReference>
<protein>
    <submittedName>
        <fullName evidence="7">C-type cytochrome</fullName>
    </submittedName>
</protein>
<keyword evidence="8" id="KW-1185">Reference proteome</keyword>
<dbReference type="InterPro" id="IPR009056">
    <property type="entry name" value="Cyt_c-like_dom"/>
</dbReference>
<keyword evidence="5" id="KW-0732">Signal</keyword>
<gene>
    <name evidence="7" type="ORF">ACFOKJ_13325</name>
</gene>
<keyword evidence="3 4" id="KW-0408">Iron</keyword>
<dbReference type="Pfam" id="PF13442">
    <property type="entry name" value="Cytochrome_CBB3"/>
    <property type="match status" value="1"/>
</dbReference>
<comment type="caution">
    <text evidence="7">The sequence shown here is derived from an EMBL/GenBank/DDBJ whole genome shotgun (WGS) entry which is preliminary data.</text>
</comment>
<evidence type="ECO:0000313" key="7">
    <source>
        <dbReference type="EMBL" id="MFC3627094.1"/>
    </source>
</evidence>
<proteinExistence type="predicted"/>
<evidence type="ECO:0000259" key="6">
    <source>
        <dbReference type="PROSITE" id="PS51007"/>
    </source>
</evidence>
<dbReference type="InterPro" id="IPR036909">
    <property type="entry name" value="Cyt_c-like_dom_sf"/>
</dbReference>
<dbReference type="PROSITE" id="PS51007">
    <property type="entry name" value="CYTC"/>
    <property type="match status" value="1"/>
</dbReference>
<keyword evidence="2 4" id="KW-0479">Metal-binding</keyword>
<evidence type="ECO:0000256" key="2">
    <source>
        <dbReference type="ARBA" id="ARBA00022723"/>
    </source>
</evidence>
<organism evidence="7 8">
    <name type="scientific">Vogesella amnigena</name>
    <dbReference type="NCBI Taxonomy" id="1507449"/>
    <lineage>
        <taxon>Bacteria</taxon>
        <taxon>Pseudomonadati</taxon>
        <taxon>Pseudomonadota</taxon>
        <taxon>Betaproteobacteria</taxon>
        <taxon>Neisseriales</taxon>
        <taxon>Chromobacteriaceae</taxon>
        <taxon>Vogesella</taxon>
    </lineage>
</organism>
<feature type="signal peptide" evidence="5">
    <location>
        <begin position="1"/>
        <end position="24"/>
    </location>
</feature>
<dbReference type="SUPFAM" id="SSF46626">
    <property type="entry name" value="Cytochrome c"/>
    <property type="match status" value="1"/>
</dbReference>
<name>A0ABV7TWC0_9NEIS</name>